<dbReference type="PANTHER" id="PTHR28511">
    <property type="entry name" value="ENDONUCLEASE V"/>
    <property type="match status" value="1"/>
</dbReference>
<evidence type="ECO:0000256" key="4">
    <source>
        <dbReference type="ARBA" id="ARBA00022759"/>
    </source>
</evidence>
<keyword evidence="3" id="KW-0540">Nuclease</keyword>
<comment type="subcellular location">
    <subcellularLocation>
        <location evidence="1">Cytoplasm</location>
    </subcellularLocation>
</comment>
<dbReference type="GO" id="GO:0043737">
    <property type="term" value="F:deoxyribonuclease V activity"/>
    <property type="evidence" value="ECO:0007669"/>
    <property type="project" value="TreeGrafter"/>
</dbReference>
<dbReference type="GO" id="GO:0003727">
    <property type="term" value="F:single-stranded RNA binding"/>
    <property type="evidence" value="ECO:0007669"/>
    <property type="project" value="TreeGrafter"/>
</dbReference>
<comment type="caution">
    <text evidence="7">The sequence shown here is derived from an EMBL/GenBank/DDBJ whole genome shotgun (WGS) entry which is preliminary data.</text>
</comment>
<feature type="compositionally biased region" description="Basic and acidic residues" evidence="6">
    <location>
        <begin position="214"/>
        <end position="227"/>
    </location>
</feature>
<keyword evidence="2" id="KW-0963">Cytoplasm</keyword>
<proteinExistence type="inferred from homology"/>
<sequence length="259" mass="28142">LQRELSHRLVLSWGGREVTSVAGVDVSVKAGRARAAIVVLSYPDLEPIEAVTAETDAVFPYVPGLLTFREGPVILAAWENLKARPDLLLFDGQGIAHPRGMGLATHMGLWLDLPSIGVAKSRLYGVHESPGPNRGDTADLLDEVDPELVIGAVLRTRTNVKPVFVSPGHRIDAARATGFTLACCTRYRLPETTRWAHRVAGGGSLPGNTSVGPDRPRRSRDDLDDARPVAWRRHATKKETAGEEPHSRPRGIEGRNLQV</sequence>
<dbReference type="NCBIfam" id="NF008629">
    <property type="entry name" value="PRK11617.1"/>
    <property type="match status" value="1"/>
</dbReference>
<dbReference type="EMBL" id="BARS01015596">
    <property type="protein sequence ID" value="GAF92221.1"/>
    <property type="molecule type" value="Genomic_DNA"/>
</dbReference>
<dbReference type="InterPro" id="IPR007581">
    <property type="entry name" value="Endonuclease-V"/>
</dbReference>
<name>X0TYK7_9ZZZZ</name>
<dbReference type="CDD" id="cd06559">
    <property type="entry name" value="Endonuclease_V"/>
    <property type="match status" value="1"/>
</dbReference>
<organism evidence="7">
    <name type="scientific">marine sediment metagenome</name>
    <dbReference type="NCBI Taxonomy" id="412755"/>
    <lineage>
        <taxon>unclassified sequences</taxon>
        <taxon>metagenomes</taxon>
        <taxon>ecological metagenomes</taxon>
    </lineage>
</organism>
<evidence type="ECO:0000256" key="3">
    <source>
        <dbReference type="ARBA" id="ARBA00022722"/>
    </source>
</evidence>
<keyword evidence="5" id="KW-0378">Hydrolase</keyword>
<dbReference type="GO" id="GO:0006281">
    <property type="term" value="P:DNA repair"/>
    <property type="evidence" value="ECO:0007669"/>
    <property type="project" value="InterPro"/>
</dbReference>
<evidence type="ECO:0000256" key="6">
    <source>
        <dbReference type="SAM" id="MobiDB-lite"/>
    </source>
</evidence>
<protein>
    <recommendedName>
        <fullName evidence="8">Endonuclease V</fullName>
    </recommendedName>
</protein>
<feature type="region of interest" description="Disordered" evidence="6">
    <location>
        <begin position="198"/>
        <end position="259"/>
    </location>
</feature>
<accession>X0TYK7</accession>
<dbReference type="GO" id="GO:0005737">
    <property type="term" value="C:cytoplasm"/>
    <property type="evidence" value="ECO:0007669"/>
    <property type="project" value="UniProtKB-SubCell"/>
</dbReference>
<evidence type="ECO:0008006" key="8">
    <source>
        <dbReference type="Google" id="ProtNLM"/>
    </source>
</evidence>
<dbReference type="HAMAP" id="MF_00801">
    <property type="entry name" value="Endonuclease_5"/>
    <property type="match status" value="1"/>
</dbReference>
<reference evidence="7" key="1">
    <citation type="journal article" date="2014" name="Front. Microbiol.">
        <title>High frequency of phylogenetically diverse reductive dehalogenase-homologous genes in deep subseafloor sedimentary metagenomes.</title>
        <authorList>
            <person name="Kawai M."/>
            <person name="Futagami T."/>
            <person name="Toyoda A."/>
            <person name="Takaki Y."/>
            <person name="Nishi S."/>
            <person name="Hori S."/>
            <person name="Arai W."/>
            <person name="Tsubouchi T."/>
            <person name="Morono Y."/>
            <person name="Uchiyama I."/>
            <person name="Ito T."/>
            <person name="Fujiyama A."/>
            <person name="Inagaki F."/>
            <person name="Takami H."/>
        </authorList>
    </citation>
    <scope>NUCLEOTIDE SEQUENCE</scope>
    <source>
        <strain evidence="7">Expedition CK06-06</strain>
    </source>
</reference>
<dbReference type="Pfam" id="PF04493">
    <property type="entry name" value="Endonuclease_5"/>
    <property type="match status" value="1"/>
</dbReference>
<dbReference type="Gene3D" id="3.30.2170.10">
    <property type="entry name" value="archaeoglobus fulgidus dsm 4304 superfamily"/>
    <property type="match status" value="1"/>
</dbReference>
<dbReference type="AlphaFoldDB" id="X0TYK7"/>
<dbReference type="PANTHER" id="PTHR28511:SF1">
    <property type="entry name" value="ENDONUCLEASE V"/>
    <property type="match status" value="1"/>
</dbReference>
<evidence type="ECO:0000313" key="7">
    <source>
        <dbReference type="EMBL" id="GAF92221.1"/>
    </source>
</evidence>
<feature type="compositionally biased region" description="Basic and acidic residues" evidence="6">
    <location>
        <begin position="237"/>
        <end position="253"/>
    </location>
</feature>
<gene>
    <name evidence="7" type="ORF">S01H1_25778</name>
</gene>
<evidence type="ECO:0000256" key="1">
    <source>
        <dbReference type="ARBA" id="ARBA00004496"/>
    </source>
</evidence>
<dbReference type="GO" id="GO:0016891">
    <property type="term" value="F:RNA endonuclease activity producing 5'-phosphomonoesters, hydrolytic mechanism"/>
    <property type="evidence" value="ECO:0007669"/>
    <property type="project" value="TreeGrafter"/>
</dbReference>
<keyword evidence="4" id="KW-0255">Endonuclease</keyword>
<evidence type="ECO:0000256" key="5">
    <source>
        <dbReference type="ARBA" id="ARBA00022801"/>
    </source>
</evidence>
<evidence type="ECO:0000256" key="2">
    <source>
        <dbReference type="ARBA" id="ARBA00022490"/>
    </source>
</evidence>
<feature type="non-terminal residue" evidence="7">
    <location>
        <position position="1"/>
    </location>
</feature>